<dbReference type="Proteomes" id="UP001300261">
    <property type="component" value="Unassembled WGS sequence"/>
</dbReference>
<dbReference type="RefSeq" id="WP_265965548.1">
    <property type="nucleotide sequence ID" value="NZ_JAPEVI010000003.1"/>
</dbReference>
<proteinExistence type="predicted"/>
<organism evidence="1 2">
    <name type="scientific">Roseibium salinum</name>
    <dbReference type="NCBI Taxonomy" id="1604349"/>
    <lineage>
        <taxon>Bacteria</taxon>
        <taxon>Pseudomonadati</taxon>
        <taxon>Pseudomonadota</taxon>
        <taxon>Alphaproteobacteria</taxon>
        <taxon>Hyphomicrobiales</taxon>
        <taxon>Stappiaceae</taxon>
        <taxon>Roseibium</taxon>
    </lineage>
</organism>
<name>A0ABT3R7G8_9HYPH</name>
<gene>
    <name evidence="1" type="ORF">ON753_22200</name>
</gene>
<comment type="caution">
    <text evidence="1">The sequence shown here is derived from an EMBL/GenBank/DDBJ whole genome shotgun (WGS) entry which is preliminary data.</text>
</comment>
<reference evidence="1 2" key="1">
    <citation type="journal article" date="2016" name="Int. J. Syst. Evol. Microbiol.">
        <title>Labrenzia salina sp. nov., isolated from the rhizosphere of the halophyte Arthrocnemum macrostachyum.</title>
        <authorList>
            <person name="Camacho M."/>
            <person name="Redondo-Gomez S."/>
            <person name="Rodriguez-Llorente I."/>
            <person name="Rohde M."/>
            <person name="Sproer C."/>
            <person name="Schumann P."/>
            <person name="Klenk H.P."/>
            <person name="Montero-Calasanz M.D.C."/>
        </authorList>
    </citation>
    <scope>NUCLEOTIDE SEQUENCE [LARGE SCALE GENOMIC DNA]</scope>
    <source>
        <strain evidence="1 2">DSM 29163</strain>
    </source>
</reference>
<keyword evidence="2" id="KW-1185">Reference proteome</keyword>
<evidence type="ECO:0000313" key="2">
    <source>
        <dbReference type="Proteomes" id="UP001300261"/>
    </source>
</evidence>
<evidence type="ECO:0000313" key="1">
    <source>
        <dbReference type="EMBL" id="MCX2725050.1"/>
    </source>
</evidence>
<protein>
    <submittedName>
        <fullName evidence="1">Uncharacterized protein</fullName>
    </submittedName>
</protein>
<accession>A0ABT3R7G8</accession>
<sequence length="70" mass="7963">MFMLLTLTGLAVFGALVLAAISWRNSMWTQTKVRKLSVSEERQQKILAPKADFSMRNRSRRAASPDQPRV</sequence>
<dbReference type="EMBL" id="JAPEVI010000003">
    <property type="protein sequence ID" value="MCX2725050.1"/>
    <property type="molecule type" value="Genomic_DNA"/>
</dbReference>